<dbReference type="AlphaFoldDB" id="A0AAV3X533"/>
<gene>
    <name evidence="1" type="ORF">MiSe_04550</name>
    <name evidence="2" type="ORF">MiSe_04560</name>
</gene>
<evidence type="ECO:0000313" key="3">
    <source>
        <dbReference type="Proteomes" id="UP001050975"/>
    </source>
</evidence>
<evidence type="ECO:0000313" key="1">
    <source>
        <dbReference type="EMBL" id="GET35710.1"/>
    </source>
</evidence>
<sequence length="38" mass="4740">MDTKQYRKPQLIEVGDAIKATLGRYRQGHRDHRRYYYR</sequence>
<dbReference type="Proteomes" id="UP001050975">
    <property type="component" value="Unassembled WGS sequence"/>
</dbReference>
<evidence type="ECO:0000313" key="2">
    <source>
        <dbReference type="EMBL" id="GET35711.1"/>
    </source>
</evidence>
<proteinExistence type="predicted"/>
<organism evidence="2 3">
    <name type="scientific">Microseira wollei NIES-4236</name>
    <dbReference type="NCBI Taxonomy" id="2530354"/>
    <lineage>
        <taxon>Bacteria</taxon>
        <taxon>Bacillati</taxon>
        <taxon>Cyanobacteriota</taxon>
        <taxon>Cyanophyceae</taxon>
        <taxon>Oscillatoriophycideae</taxon>
        <taxon>Aerosakkonematales</taxon>
        <taxon>Aerosakkonemataceae</taxon>
        <taxon>Microseira</taxon>
    </lineage>
</organism>
<protein>
    <submittedName>
        <fullName evidence="2">Uncharacterized protein</fullName>
    </submittedName>
</protein>
<reference evidence="2" key="1">
    <citation type="submission" date="2019-10" db="EMBL/GenBank/DDBJ databases">
        <title>Draft genome sequece of Microseira wollei NIES-4236.</title>
        <authorList>
            <person name="Yamaguchi H."/>
            <person name="Suzuki S."/>
            <person name="Kawachi M."/>
        </authorList>
    </citation>
    <scope>NUCLEOTIDE SEQUENCE</scope>
    <source>
        <strain evidence="2">NIES-4236</strain>
    </source>
</reference>
<name>A0AAV3X533_9CYAN</name>
<keyword evidence="3" id="KW-1185">Reference proteome</keyword>
<dbReference type="EMBL" id="BLAY01000004">
    <property type="protein sequence ID" value="GET35711.1"/>
    <property type="molecule type" value="Genomic_DNA"/>
</dbReference>
<comment type="caution">
    <text evidence="2">The sequence shown here is derived from an EMBL/GenBank/DDBJ whole genome shotgun (WGS) entry which is preliminary data.</text>
</comment>
<accession>A0AAV3X533</accession>
<dbReference type="EMBL" id="BLAY01000004">
    <property type="protein sequence ID" value="GET35710.1"/>
    <property type="molecule type" value="Genomic_DNA"/>
</dbReference>